<feature type="domain" description="PAC" evidence="3">
    <location>
        <begin position="367"/>
        <end position="419"/>
    </location>
</feature>
<dbReference type="GO" id="GO:0003824">
    <property type="term" value="F:catalytic activity"/>
    <property type="evidence" value="ECO:0007669"/>
    <property type="project" value="UniProtKB-ARBA"/>
</dbReference>
<dbReference type="Proteomes" id="UP000219353">
    <property type="component" value="Unassembled WGS sequence"/>
</dbReference>
<dbReference type="PROSITE" id="PS50112">
    <property type="entry name" value="PAS"/>
    <property type="match status" value="1"/>
</dbReference>
<dbReference type="InterPro" id="IPR052163">
    <property type="entry name" value="DGC-Regulatory_Protein"/>
</dbReference>
<dbReference type="SUPFAM" id="SSF55073">
    <property type="entry name" value="Nucleotide cyclase"/>
    <property type="match status" value="1"/>
</dbReference>
<dbReference type="Pfam" id="PF13185">
    <property type="entry name" value="GAF_2"/>
    <property type="match status" value="1"/>
</dbReference>
<reference evidence="6" key="1">
    <citation type="submission" date="2017-09" db="EMBL/GenBank/DDBJ databases">
        <authorList>
            <person name="Varghese N."/>
            <person name="Submissions S."/>
        </authorList>
    </citation>
    <scope>NUCLEOTIDE SEQUENCE [LARGE SCALE GENOMIC DNA]</scope>
    <source>
        <strain evidence="6">CGMCC 1.12461</strain>
    </source>
</reference>
<dbReference type="OrthoDB" id="9812260at2"/>
<protein>
    <submittedName>
        <fullName evidence="5">PAS domain S-box-containing protein/diguanylate cyclase (GGDEF) domain-containing protein</fullName>
    </submittedName>
</protein>
<dbReference type="SUPFAM" id="SSF55781">
    <property type="entry name" value="GAF domain-like"/>
    <property type="match status" value="1"/>
</dbReference>
<dbReference type="CDD" id="cd01949">
    <property type="entry name" value="GGDEF"/>
    <property type="match status" value="1"/>
</dbReference>
<dbReference type="InterPro" id="IPR013656">
    <property type="entry name" value="PAS_4"/>
</dbReference>
<dbReference type="InterPro" id="IPR029016">
    <property type="entry name" value="GAF-like_dom_sf"/>
</dbReference>
<dbReference type="InterPro" id="IPR000014">
    <property type="entry name" value="PAS"/>
</dbReference>
<evidence type="ECO:0000313" key="5">
    <source>
        <dbReference type="EMBL" id="SNY56649.1"/>
    </source>
</evidence>
<dbReference type="SMART" id="SM00267">
    <property type="entry name" value="GGDEF"/>
    <property type="match status" value="1"/>
</dbReference>
<dbReference type="InterPro" id="IPR029787">
    <property type="entry name" value="Nucleotide_cyclase"/>
</dbReference>
<dbReference type="NCBIfam" id="TIGR00229">
    <property type="entry name" value="sensory_box"/>
    <property type="match status" value="2"/>
</dbReference>
<feature type="domain" description="PAS" evidence="2">
    <location>
        <begin position="7"/>
        <end position="82"/>
    </location>
</feature>
<dbReference type="PANTHER" id="PTHR46663:SF2">
    <property type="entry name" value="GGDEF DOMAIN-CONTAINING PROTEIN"/>
    <property type="match status" value="1"/>
</dbReference>
<dbReference type="CDD" id="cd00130">
    <property type="entry name" value="PAS"/>
    <property type="match status" value="2"/>
</dbReference>
<dbReference type="RefSeq" id="WP_097112308.1">
    <property type="nucleotide sequence ID" value="NZ_OBEB01000007.1"/>
</dbReference>
<evidence type="ECO:0000259" key="3">
    <source>
        <dbReference type="PROSITE" id="PS50113"/>
    </source>
</evidence>
<dbReference type="FunFam" id="3.30.70.270:FF:000001">
    <property type="entry name" value="Diguanylate cyclase domain protein"/>
    <property type="match status" value="1"/>
</dbReference>
<dbReference type="AlphaFoldDB" id="A0A285J8K7"/>
<dbReference type="NCBIfam" id="TIGR00254">
    <property type="entry name" value="GGDEF"/>
    <property type="match status" value="1"/>
</dbReference>
<dbReference type="InterPro" id="IPR035965">
    <property type="entry name" value="PAS-like_dom_sf"/>
</dbReference>
<evidence type="ECO:0000259" key="2">
    <source>
        <dbReference type="PROSITE" id="PS50112"/>
    </source>
</evidence>
<evidence type="ECO:0000259" key="4">
    <source>
        <dbReference type="PROSITE" id="PS50887"/>
    </source>
</evidence>
<dbReference type="PROSITE" id="PS50887">
    <property type="entry name" value="GGDEF"/>
    <property type="match status" value="1"/>
</dbReference>
<comment type="cofactor">
    <cofactor evidence="1">
        <name>Mg(2+)</name>
        <dbReference type="ChEBI" id="CHEBI:18420"/>
    </cofactor>
</comment>
<dbReference type="PROSITE" id="PS50113">
    <property type="entry name" value="PAC"/>
    <property type="match status" value="1"/>
</dbReference>
<dbReference type="InterPro" id="IPR003018">
    <property type="entry name" value="GAF"/>
</dbReference>
<dbReference type="SMART" id="SM00091">
    <property type="entry name" value="PAS"/>
    <property type="match status" value="2"/>
</dbReference>
<dbReference type="Gene3D" id="3.30.70.270">
    <property type="match status" value="1"/>
</dbReference>
<dbReference type="InterPro" id="IPR001610">
    <property type="entry name" value="PAC"/>
</dbReference>
<organism evidence="5 6">
    <name type="scientific">Arsukibacterium tuosuense</name>
    <dbReference type="NCBI Taxonomy" id="1323745"/>
    <lineage>
        <taxon>Bacteria</taxon>
        <taxon>Pseudomonadati</taxon>
        <taxon>Pseudomonadota</taxon>
        <taxon>Gammaproteobacteria</taxon>
        <taxon>Chromatiales</taxon>
        <taxon>Chromatiaceae</taxon>
        <taxon>Arsukibacterium</taxon>
    </lineage>
</organism>
<dbReference type="Pfam" id="PF08448">
    <property type="entry name" value="PAS_4"/>
    <property type="match status" value="1"/>
</dbReference>
<dbReference type="SUPFAM" id="SSF55785">
    <property type="entry name" value="PYP-like sensor domain (PAS domain)"/>
    <property type="match status" value="2"/>
</dbReference>
<dbReference type="InterPro" id="IPR000160">
    <property type="entry name" value="GGDEF_dom"/>
</dbReference>
<dbReference type="Pfam" id="PF13426">
    <property type="entry name" value="PAS_9"/>
    <property type="match status" value="1"/>
</dbReference>
<keyword evidence="6" id="KW-1185">Reference proteome</keyword>
<accession>A0A285J8K7</accession>
<dbReference type="InterPro" id="IPR043128">
    <property type="entry name" value="Rev_trsase/Diguanyl_cyclase"/>
</dbReference>
<feature type="domain" description="GGDEF" evidence="4">
    <location>
        <begin position="443"/>
        <end position="571"/>
    </location>
</feature>
<dbReference type="SMART" id="SM00065">
    <property type="entry name" value="GAF"/>
    <property type="match status" value="1"/>
</dbReference>
<proteinExistence type="predicted"/>
<evidence type="ECO:0000256" key="1">
    <source>
        <dbReference type="ARBA" id="ARBA00001946"/>
    </source>
</evidence>
<dbReference type="Gene3D" id="3.30.450.20">
    <property type="entry name" value="PAS domain"/>
    <property type="match status" value="2"/>
</dbReference>
<gene>
    <name evidence="5" type="ORF">SAMN06297280_3101</name>
</gene>
<dbReference type="PANTHER" id="PTHR46663">
    <property type="entry name" value="DIGUANYLATE CYCLASE DGCT-RELATED"/>
    <property type="match status" value="1"/>
</dbReference>
<dbReference type="SMART" id="SM00086">
    <property type="entry name" value="PAC"/>
    <property type="match status" value="2"/>
</dbReference>
<evidence type="ECO:0000313" key="6">
    <source>
        <dbReference type="Proteomes" id="UP000219353"/>
    </source>
</evidence>
<sequence>MTLAMSDYELLKAALETVREAVLITDNQLDRPGPYIVYANPAFCKLSGYTIEQLAGQTPRLLQGPETDAGLMRTLRQQLLAGEEFSGETINYRKDGSSFRMQWKIRPFPATGQPRYFIAAQRDVSVMRNLEQQRQQLQALVEIQTQVGTAGLDLQAMRDQVAEVAMAVTGADGAAVEEAEHGEMVYTASSGRAADSLGLRLPVAGSLSGSCYLQRESIHCRDTHHDPRVAKAAADKVGFRSGLLVPLTHKEQCFGVLKVYSAQPDAFSDDDLKLLNMASQLLASSLADARLFKGERDRRTLLVDSLPILISFVDQQLYYREINVAYTRWYNRPIEQIVGKQVAEVMGQTQFEDIQHYMLSALSGERVTFEYHLLQADGAAKPVEIEYTPLRSTKGEVQGFYEMIRDISDRKHAEQDYLTGAFNRKGFDDRLEMVCTTARRYRRPLALIFLDVDHFKRINDTFGHGIGDDVLRALVKALLNEVRDSDIVSRWGGEEFAVLAPETTMSEALDLAERLRLALSKHQFDIVGQITASFAVGEFDHQETGNDFMRRVDAALYDAKAGGRNRVARAN</sequence>
<dbReference type="EMBL" id="OBEB01000007">
    <property type="protein sequence ID" value="SNY56649.1"/>
    <property type="molecule type" value="Genomic_DNA"/>
</dbReference>
<dbReference type="Pfam" id="PF00990">
    <property type="entry name" value="GGDEF"/>
    <property type="match status" value="1"/>
</dbReference>
<dbReference type="InterPro" id="IPR000700">
    <property type="entry name" value="PAS-assoc_C"/>
</dbReference>
<dbReference type="Gene3D" id="3.30.450.40">
    <property type="match status" value="1"/>
</dbReference>
<name>A0A285J8K7_9GAMM</name>